<evidence type="ECO:0000313" key="2">
    <source>
        <dbReference type="Proteomes" id="UP000291422"/>
    </source>
</evidence>
<protein>
    <recommendedName>
        <fullName evidence="3">SnoaL-like domain-containing protein</fullName>
    </recommendedName>
</protein>
<dbReference type="EMBL" id="PDXD01000036">
    <property type="protein sequence ID" value="RYN70939.1"/>
    <property type="molecule type" value="Genomic_DNA"/>
</dbReference>
<evidence type="ECO:0008006" key="3">
    <source>
        <dbReference type="Google" id="ProtNLM"/>
    </source>
</evidence>
<dbReference type="Gene3D" id="3.10.450.50">
    <property type="match status" value="1"/>
</dbReference>
<name>A0A4Q4N749_ALTAL</name>
<accession>A0A4Q4N749</accession>
<evidence type="ECO:0000313" key="1">
    <source>
        <dbReference type="EMBL" id="RYN70939.1"/>
    </source>
</evidence>
<dbReference type="InterPro" id="IPR032710">
    <property type="entry name" value="NTF2-like_dom_sf"/>
</dbReference>
<dbReference type="VEuPathDB" id="FungiDB:CC77DRAFT_1035174"/>
<sequence>MSVPITPTLAMPPVKPHVSSDVTAEERSSAIDFVNRNNLIMEQFQVEEILAQAAEGVVLRHWHGTVTGVDEMRAFFNTTYPYIIPGVSRHATNHIVERDEETGGVTVRYHEQCIRYAWPSVFETQLKGKEGSFIESDGDLPQIWIYNMHYDRLVMTETGWKLRERVLGPAVVNPRMDPKNAPKP</sequence>
<dbReference type="AlphaFoldDB" id="A0A4Q4N749"/>
<gene>
    <name evidence="1" type="ORF">AA0117_g10074</name>
</gene>
<proteinExistence type="predicted"/>
<dbReference type="SUPFAM" id="SSF54427">
    <property type="entry name" value="NTF2-like"/>
    <property type="match status" value="1"/>
</dbReference>
<dbReference type="Proteomes" id="UP000291422">
    <property type="component" value="Unassembled WGS sequence"/>
</dbReference>
<comment type="caution">
    <text evidence="1">The sequence shown here is derived from an EMBL/GenBank/DDBJ whole genome shotgun (WGS) entry which is preliminary data.</text>
</comment>
<organism evidence="1 2">
    <name type="scientific">Alternaria alternata</name>
    <name type="common">Alternaria rot fungus</name>
    <name type="synonym">Torula alternata</name>
    <dbReference type="NCBI Taxonomy" id="5599"/>
    <lineage>
        <taxon>Eukaryota</taxon>
        <taxon>Fungi</taxon>
        <taxon>Dikarya</taxon>
        <taxon>Ascomycota</taxon>
        <taxon>Pezizomycotina</taxon>
        <taxon>Dothideomycetes</taxon>
        <taxon>Pleosporomycetidae</taxon>
        <taxon>Pleosporales</taxon>
        <taxon>Pleosporineae</taxon>
        <taxon>Pleosporaceae</taxon>
        <taxon>Alternaria</taxon>
        <taxon>Alternaria sect. Alternaria</taxon>
        <taxon>Alternaria alternata complex</taxon>
    </lineage>
</organism>
<reference evidence="2" key="1">
    <citation type="journal article" date="2019" name="bioRxiv">
        <title>Genomics, evolutionary history and diagnostics of the Alternaria alternata species group including apple and Asian pear pathotypes.</title>
        <authorList>
            <person name="Armitage A.D."/>
            <person name="Cockerton H.M."/>
            <person name="Sreenivasaprasad S."/>
            <person name="Woodhall J.W."/>
            <person name="Lane C.R."/>
            <person name="Harrison R.J."/>
            <person name="Clarkson J.P."/>
        </authorList>
    </citation>
    <scope>NUCLEOTIDE SEQUENCE [LARGE SCALE GENOMIC DNA]</scope>
    <source>
        <strain evidence="2">FERA 1177</strain>
    </source>
</reference>